<proteinExistence type="predicted"/>
<gene>
    <name evidence="1" type="ORF">CTRU02_214071</name>
</gene>
<organism evidence="1 2">
    <name type="scientific">Colletotrichum truncatum</name>
    <name type="common">Anthracnose fungus</name>
    <name type="synonym">Colletotrichum capsici</name>
    <dbReference type="NCBI Taxonomy" id="5467"/>
    <lineage>
        <taxon>Eukaryota</taxon>
        <taxon>Fungi</taxon>
        <taxon>Dikarya</taxon>
        <taxon>Ascomycota</taxon>
        <taxon>Pezizomycotina</taxon>
        <taxon>Sordariomycetes</taxon>
        <taxon>Hypocreomycetidae</taxon>
        <taxon>Glomerellales</taxon>
        <taxon>Glomerellaceae</taxon>
        <taxon>Colletotrichum</taxon>
        <taxon>Colletotrichum truncatum species complex</taxon>
    </lineage>
</organism>
<evidence type="ECO:0000313" key="1">
    <source>
        <dbReference type="EMBL" id="KAL0931336.1"/>
    </source>
</evidence>
<sequence>MAALRLLILFACFLGLSSFVAAQASSYQGIPNCAMSCVIQEIGAGHTTCSVADQACICNDHVLSGYVQECAMANCTVKELLVAQNATLATCGVAPSQQDTVMRWFRAVLFGLPTFFIVVRMINKYMKLSTWWWDDWTILIAYILLAAFLPAAYLAEETGAGRDIWTLTPSQITNFLLLFYVFGLLYMACLGAIKASILFLYLRIFPDERFRKILWCTQVFNLLLVVAFVATTIGSCQPVNFFWNGWAGEMKGKCINLNAFAMCHGVLNVALDVWMLILPATQVWHLKMQWQRKLGVMLMFGVGVFLTAVSAYRIRTLLLFATSYNVTADSFQSSLWSHIELCVGIFVACLPSTRQLWRIIFPKLVEVTHLSRSGRSGKGSKSESQASRTISSPPERRRGSYEDSSIAHLVGDFSRIGLSDTHSEPDSPFTPKALKNDYELKESPQSSSSRGG</sequence>
<keyword evidence="2" id="KW-1185">Reference proteome</keyword>
<reference evidence="1 2" key="1">
    <citation type="journal article" date="2020" name="Phytopathology">
        <title>Genome Sequence Resources of Colletotrichum truncatum, C. plurivorum, C. musicola, and C. sojae: Four Species Pathogenic to Soybean (Glycine max).</title>
        <authorList>
            <person name="Rogerio F."/>
            <person name="Boufleur T.R."/>
            <person name="Ciampi-Guillardi M."/>
            <person name="Sukno S.A."/>
            <person name="Thon M.R."/>
            <person name="Massola Junior N.S."/>
            <person name="Baroncelli R."/>
        </authorList>
    </citation>
    <scope>NUCLEOTIDE SEQUENCE [LARGE SCALE GENOMIC DNA]</scope>
    <source>
        <strain evidence="1 2">CMES1059</strain>
    </source>
</reference>
<dbReference type="EMBL" id="VUJX02000010">
    <property type="protein sequence ID" value="KAL0931336.1"/>
    <property type="molecule type" value="Genomic_DNA"/>
</dbReference>
<protein>
    <submittedName>
        <fullName evidence="1">CFEM domain-containing protein</fullName>
    </submittedName>
</protein>
<name>A0ACC3YHI6_COLTU</name>
<dbReference type="Proteomes" id="UP000805649">
    <property type="component" value="Unassembled WGS sequence"/>
</dbReference>
<comment type="caution">
    <text evidence="1">The sequence shown here is derived from an EMBL/GenBank/DDBJ whole genome shotgun (WGS) entry which is preliminary data.</text>
</comment>
<accession>A0ACC3YHI6</accession>
<evidence type="ECO:0000313" key="2">
    <source>
        <dbReference type="Proteomes" id="UP000805649"/>
    </source>
</evidence>